<dbReference type="EMBL" id="BPLR01020687">
    <property type="protein sequence ID" value="GIX81535.1"/>
    <property type="molecule type" value="Genomic_DNA"/>
</dbReference>
<evidence type="ECO:0000313" key="2">
    <source>
        <dbReference type="Proteomes" id="UP001054945"/>
    </source>
</evidence>
<comment type="caution">
    <text evidence="1">The sequence shown here is derived from an EMBL/GenBank/DDBJ whole genome shotgun (WGS) entry which is preliminary data.</text>
</comment>
<dbReference type="Proteomes" id="UP001054945">
    <property type="component" value="Unassembled WGS sequence"/>
</dbReference>
<organism evidence="1 2">
    <name type="scientific">Caerostris extrusa</name>
    <name type="common">Bark spider</name>
    <name type="synonym">Caerostris bankana</name>
    <dbReference type="NCBI Taxonomy" id="172846"/>
    <lineage>
        <taxon>Eukaryota</taxon>
        <taxon>Metazoa</taxon>
        <taxon>Ecdysozoa</taxon>
        <taxon>Arthropoda</taxon>
        <taxon>Chelicerata</taxon>
        <taxon>Arachnida</taxon>
        <taxon>Araneae</taxon>
        <taxon>Araneomorphae</taxon>
        <taxon>Entelegynae</taxon>
        <taxon>Araneoidea</taxon>
        <taxon>Araneidae</taxon>
        <taxon>Caerostris</taxon>
    </lineage>
</organism>
<gene>
    <name evidence="1" type="ORF">CEXT_227051</name>
</gene>
<keyword evidence="2" id="KW-1185">Reference proteome</keyword>
<evidence type="ECO:0000313" key="1">
    <source>
        <dbReference type="EMBL" id="GIX81535.1"/>
    </source>
</evidence>
<protein>
    <submittedName>
        <fullName evidence="1">Uncharacterized protein</fullName>
    </submittedName>
</protein>
<name>A0AAV4N9P3_CAEEX</name>
<accession>A0AAV4N9P3</accession>
<proteinExistence type="predicted"/>
<sequence length="84" mass="9904">MDTCHLGGPHPPFHRLTFLDPTRPSSSFRDRKQGRTSLRICIAHLSIRCTHIGKRIRFEERLFVAEERLGQLMKKKSEVMFHFI</sequence>
<reference evidence="1 2" key="1">
    <citation type="submission" date="2021-06" db="EMBL/GenBank/DDBJ databases">
        <title>Caerostris extrusa draft genome.</title>
        <authorList>
            <person name="Kono N."/>
            <person name="Arakawa K."/>
        </authorList>
    </citation>
    <scope>NUCLEOTIDE SEQUENCE [LARGE SCALE GENOMIC DNA]</scope>
</reference>
<dbReference type="AlphaFoldDB" id="A0AAV4N9P3"/>